<keyword evidence="4" id="KW-1185">Reference proteome</keyword>
<protein>
    <recommendedName>
        <fullName evidence="2">DUF2087 domain-containing protein</fullName>
    </recommendedName>
</protein>
<sequence>MSRTPLPLNAGDISAFARSLRSQLADCERTPSHVELLNMLARSAGCRNFQHLRAQLVARDQLDGPKPTPAPVDYVQVRRLARLFDASGHLLRWPTKFSQRAPCLWVLWSRIPPRQTFTEKQINELLLANHLFGDHALLRRELYDNGLVTRSMDCREYRRIERQPPPGACALIRHLGTRTQPERIKQGHSPCPRREDATVMRQADSSLLTPEAETPNQRV</sequence>
<proteinExistence type="predicted"/>
<dbReference type="InterPro" id="IPR018656">
    <property type="entry name" value="DUF2087"/>
</dbReference>
<dbReference type="HOGENOM" id="CLU_103276_0_0_7"/>
<evidence type="ECO:0000259" key="2">
    <source>
        <dbReference type="Pfam" id="PF09860"/>
    </source>
</evidence>
<name>F3YV63_DESAF</name>
<feature type="region of interest" description="Disordered" evidence="1">
    <location>
        <begin position="179"/>
        <end position="198"/>
    </location>
</feature>
<gene>
    <name evidence="3" type="ORF">Desaf_0015</name>
</gene>
<dbReference type="Pfam" id="PF09860">
    <property type="entry name" value="DUF2087"/>
    <property type="match status" value="1"/>
</dbReference>
<organism evidence="3 4">
    <name type="scientific">Desulfocurvibacter africanus subsp. africanus str. Walvis Bay</name>
    <dbReference type="NCBI Taxonomy" id="690850"/>
    <lineage>
        <taxon>Bacteria</taxon>
        <taxon>Pseudomonadati</taxon>
        <taxon>Thermodesulfobacteriota</taxon>
        <taxon>Desulfovibrionia</taxon>
        <taxon>Desulfovibrionales</taxon>
        <taxon>Desulfovibrionaceae</taxon>
        <taxon>Desulfocurvibacter</taxon>
    </lineage>
</organism>
<dbReference type="eggNOG" id="COG3860">
    <property type="taxonomic scope" value="Bacteria"/>
</dbReference>
<dbReference type="AlphaFoldDB" id="F3YV63"/>
<dbReference type="EMBL" id="CP003221">
    <property type="protein sequence ID" value="EGJ48381.1"/>
    <property type="molecule type" value="Genomic_DNA"/>
</dbReference>
<dbReference type="Proteomes" id="UP000007844">
    <property type="component" value="Chromosome"/>
</dbReference>
<evidence type="ECO:0000313" key="3">
    <source>
        <dbReference type="EMBL" id="EGJ48381.1"/>
    </source>
</evidence>
<evidence type="ECO:0000313" key="4">
    <source>
        <dbReference type="Proteomes" id="UP000007844"/>
    </source>
</evidence>
<dbReference type="RefSeq" id="WP_014258261.1">
    <property type="nucleotide sequence ID" value="NC_016629.1"/>
</dbReference>
<feature type="domain" description="DUF2087" evidence="2">
    <location>
        <begin position="89"/>
        <end position="159"/>
    </location>
</feature>
<dbReference type="KEGG" id="daf:Desaf_0015"/>
<accession>F3YV63</accession>
<reference evidence="3 4" key="1">
    <citation type="journal article" date="2011" name="J. Bacteriol.">
        <title>Genome sequence of the mercury-methylating and pleomorphic Desulfovibrio africanus Strain Walvis Bay.</title>
        <authorList>
            <person name="Brown S.D."/>
            <person name="Wall J.D."/>
            <person name="Kucken A.M."/>
            <person name="Gilmour C.C."/>
            <person name="Podar M."/>
            <person name="Brandt C.C."/>
            <person name="Teshima H."/>
            <person name="Detter J.C."/>
            <person name="Han C.S."/>
            <person name="Land M.L."/>
            <person name="Lucas S."/>
            <person name="Han J."/>
            <person name="Pennacchio L."/>
            <person name="Nolan M."/>
            <person name="Pitluck S."/>
            <person name="Woyke T."/>
            <person name="Goodwin L."/>
            <person name="Palumbo A.V."/>
            <person name="Elias D.A."/>
        </authorList>
    </citation>
    <scope>NUCLEOTIDE SEQUENCE [LARGE SCALE GENOMIC DNA]</scope>
    <source>
        <strain evidence="3 4">Walvis Bay</strain>
    </source>
</reference>
<evidence type="ECO:0000256" key="1">
    <source>
        <dbReference type="SAM" id="MobiDB-lite"/>
    </source>
</evidence>